<comment type="similarity">
    <text evidence="1">Belongs to the short-chain fatty acyl-CoA assimilation regulator (ScfR) family.</text>
</comment>
<dbReference type="RefSeq" id="WP_023173345.1">
    <property type="nucleotide sequence ID" value="NC_022600.1"/>
</dbReference>
<dbReference type="InterPro" id="IPR010982">
    <property type="entry name" value="Lambda_DNA-bd_dom_sf"/>
</dbReference>
<dbReference type="InterPro" id="IPR010359">
    <property type="entry name" value="IrrE_HExxH"/>
</dbReference>
<dbReference type="Gene3D" id="1.10.10.2910">
    <property type="match status" value="1"/>
</dbReference>
<proteinExistence type="inferred from homology"/>
<dbReference type="CDD" id="cd00093">
    <property type="entry name" value="HTH_XRE"/>
    <property type="match status" value="1"/>
</dbReference>
<dbReference type="PATRIC" id="fig|1183438.3.peg.1937"/>
<dbReference type="eggNOG" id="COG1396">
    <property type="taxonomic scope" value="Bacteria"/>
</dbReference>
<accession>U5QH03</accession>
<dbReference type="GO" id="GO:0003677">
    <property type="term" value="F:DNA binding"/>
    <property type="evidence" value="ECO:0007669"/>
    <property type="project" value="InterPro"/>
</dbReference>
<dbReference type="EMBL" id="CP003587">
    <property type="protein sequence ID" value="AGY58221.1"/>
    <property type="molecule type" value="Genomic_DNA"/>
</dbReference>
<protein>
    <submittedName>
        <fullName evidence="3">Bifunctional HTH-domain containing protein/aminotransferase</fullName>
    </submittedName>
</protein>
<dbReference type="InterPro" id="IPR052345">
    <property type="entry name" value="Rad_response_metalloprotease"/>
</dbReference>
<evidence type="ECO:0000313" key="3">
    <source>
        <dbReference type="EMBL" id="AGY58221.1"/>
    </source>
</evidence>
<dbReference type="AlphaFoldDB" id="U5QH03"/>
<dbReference type="PANTHER" id="PTHR43236">
    <property type="entry name" value="ANTITOXIN HIGA1"/>
    <property type="match status" value="1"/>
</dbReference>
<dbReference type="PROSITE" id="PS50943">
    <property type="entry name" value="HTH_CROC1"/>
    <property type="match status" value="1"/>
</dbReference>
<dbReference type="SMART" id="SM00530">
    <property type="entry name" value="HTH_XRE"/>
    <property type="match status" value="1"/>
</dbReference>
<keyword evidence="3" id="KW-0808">Transferase</keyword>
<dbReference type="Gene3D" id="1.10.260.40">
    <property type="entry name" value="lambda repressor-like DNA-binding domains"/>
    <property type="match status" value="1"/>
</dbReference>
<dbReference type="HOGENOM" id="CLU_053651_0_1_3"/>
<sequence length="388" mass="43566">MNTRVHFAERLRSAREFARMSQTEAAAAIGLTSAALSQYEAGKRRVDALILEQLARLYAVPVGYFFGQAVSTPDWETALRDLSKTLSPAGRTGIARLIEKIRLLLELLRLTGAPRPKPPHHPFDALAEKEIAQKQIAVFAERVRRHYDLGVAPILNIRAWLEAEGYQVFALSLGQDPDDLSGFFFWHPELGPVVVVNADQSYSRWPFTLAHELAHSLFHYDRPAVLCRQVDQRPLERFADQFASSFLVPQEALLIRLQALNTAHIDTPEQIVHLSRYFGVSYKAMLRCLEQGDYLGRAPAALSDGVKPIVLARALGYGPTKLEFGTRPIPIEETLPRLFIELAYRAVREEKLSLRGAADRLGISDIELEERLFLEDAQSPEEGCAEMV</sequence>
<dbReference type="PANTHER" id="PTHR43236:SF1">
    <property type="entry name" value="BLL7220 PROTEIN"/>
    <property type="match status" value="1"/>
</dbReference>
<dbReference type="OrthoDB" id="504343at2"/>
<gene>
    <name evidence="3" type="ORF">GKIL_1975</name>
</gene>
<evidence type="ECO:0000313" key="4">
    <source>
        <dbReference type="Proteomes" id="UP000017396"/>
    </source>
</evidence>
<dbReference type="eggNOG" id="COG2856">
    <property type="taxonomic scope" value="Bacteria"/>
</dbReference>
<dbReference type="InterPro" id="IPR001387">
    <property type="entry name" value="Cro/C1-type_HTH"/>
</dbReference>
<dbReference type="SUPFAM" id="SSF47413">
    <property type="entry name" value="lambda repressor-like DNA-binding domains"/>
    <property type="match status" value="1"/>
</dbReference>
<organism evidence="3 4">
    <name type="scientific">Gloeobacter kilaueensis (strain ATCC BAA-2537 / CCAP 1431/1 / ULC 316 / JS1)</name>
    <dbReference type="NCBI Taxonomy" id="1183438"/>
    <lineage>
        <taxon>Bacteria</taxon>
        <taxon>Bacillati</taxon>
        <taxon>Cyanobacteriota</taxon>
        <taxon>Cyanophyceae</taxon>
        <taxon>Gloeobacterales</taxon>
        <taxon>Gloeobacteraceae</taxon>
        <taxon>Gloeobacter</taxon>
    </lineage>
</organism>
<evidence type="ECO:0000259" key="2">
    <source>
        <dbReference type="PROSITE" id="PS50943"/>
    </source>
</evidence>
<name>U5QH03_GLOK1</name>
<evidence type="ECO:0000256" key="1">
    <source>
        <dbReference type="ARBA" id="ARBA00007227"/>
    </source>
</evidence>
<reference evidence="3 4" key="1">
    <citation type="journal article" date="2013" name="PLoS ONE">
        <title>Cultivation and Complete Genome Sequencing of Gloeobacter kilaueensis sp. nov., from a Lava Cave in Kilauea Caldera, Hawai'i.</title>
        <authorList>
            <person name="Saw J.H."/>
            <person name="Schatz M."/>
            <person name="Brown M.V."/>
            <person name="Kunkel D.D."/>
            <person name="Foster J.S."/>
            <person name="Shick H."/>
            <person name="Christensen S."/>
            <person name="Hou S."/>
            <person name="Wan X."/>
            <person name="Donachie S.P."/>
        </authorList>
    </citation>
    <scope>NUCLEOTIDE SEQUENCE [LARGE SCALE GENOMIC DNA]</scope>
    <source>
        <strain evidence="4">JS</strain>
    </source>
</reference>
<dbReference type="Pfam" id="PF06114">
    <property type="entry name" value="Peptidase_M78"/>
    <property type="match status" value="1"/>
</dbReference>
<keyword evidence="4" id="KW-1185">Reference proteome</keyword>
<dbReference type="KEGG" id="glj:GKIL_1975"/>
<dbReference type="Proteomes" id="UP000017396">
    <property type="component" value="Chromosome"/>
</dbReference>
<dbReference type="Pfam" id="PF13560">
    <property type="entry name" value="HTH_31"/>
    <property type="match status" value="1"/>
</dbReference>
<dbReference type="STRING" id="1183438.GKIL_1975"/>
<feature type="domain" description="HTH cro/C1-type" evidence="2">
    <location>
        <begin position="11"/>
        <end position="65"/>
    </location>
</feature>
<dbReference type="GO" id="GO:0008483">
    <property type="term" value="F:transaminase activity"/>
    <property type="evidence" value="ECO:0007669"/>
    <property type="project" value="UniProtKB-KW"/>
</dbReference>
<keyword evidence="3" id="KW-0032">Aminotransferase</keyword>